<dbReference type="KEGG" id="scou:SCORR_v1c05560"/>
<dbReference type="AlphaFoldDB" id="A0A222EP85"/>
<keyword evidence="1" id="KW-1133">Transmembrane helix</keyword>
<reference evidence="2 3" key="1">
    <citation type="submission" date="2017-07" db="EMBL/GenBank/DDBJ databases">
        <title>Complete genome sequence of Spiroplasma corruscae EC-1 (DSM 19793).</title>
        <authorList>
            <person name="Tsai Y.-M."/>
            <person name="Lo W.-S."/>
            <person name="Kuo C.-H."/>
        </authorList>
    </citation>
    <scope>NUCLEOTIDE SEQUENCE [LARGE SCALE GENOMIC DNA]</scope>
    <source>
        <strain evidence="2 3">EC-1</strain>
    </source>
</reference>
<feature type="transmembrane region" description="Helical" evidence="1">
    <location>
        <begin position="144"/>
        <end position="167"/>
    </location>
</feature>
<feature type="transmembrane region" description="Helical" evidence="1">
    <location>
        <begin position="58"/>
        <end position="81"/>
    </location>
</feature>
<evidence type="ECO:0000313" key="2">
    <source>
        <dbReference type="EMBL" id="ASP28328.1"/>
    </source>
</evidence>
<name>A0A222EP85_9MOLU</name>
<sequence>MNYKKIKMTSIIRFLFKNLFHERSFVIFFVMINLFSIVISIFFSIIKTGYVRNELFDFYVIIYLNILTFLFIIRILMFFFVKKQEDKTIFIILSNSISRSKYLITQYITISLLLFSTIIFSYASFNIINIIINGIETFTIRKTLYFFIFSVFIVYSLVNLIIFLILFLGTQPTLIITSLLMSMGFIANIPNKLYDKNNDNLSLNIILPNSIEPFSIRTNEMDDTFNFEKLLNEENIKYKYLSKAINSFLTNFDDDDVLKMYLNMNGVSDKGKEAYLYRYNNFWDSIGVINKGDDAHKYNLKGILANNNQSSGTKGKKWSSFSENNKPDNVEISFKLDSYFIGLSDIKDKVDTGDISEDNKLILNDLYNFTNDLISQIPNIYKEKNSYFGDFIYFDKNYKNTIFNTEKNDSLNFTEVDLINIFKSAVAKIGIAKKDEGLTLYDNGSISNFFNENFNFPLLFSTRVLEQYFLNYTTKYYYLTNYPIIQDDNFTIYIKNKQINSITSIINPFFSTWSYYTLNSGMYFNDIWFDINSDSNIKMYEQENFFLPYTLFNYDLIDDKINKLSYNNYIDPVYFNGSLIIFTSLLFLISLYKFKKSDIG</sequence>
<dbReference type="EMBL" id="CP022535">
    <property type="protein sequence ID" value="ASP28328.1"/>
    <property type="molecule type" value="Genomic_DNA"/>
</dbReference>
<feature type="transmembrane region" description="Helical" evidence="1">
    <location>
        <begin position="102"/>
        <end position="132"/>
    </location>
</feature>
<protein>
    <submittedName>
        <fullName evidence="2">Uncharacterized protein</fullName>
    </submittedName>
</protein>
<feature type="transmembrane region" description="Helical" evidence="1">
    <location>
        <begin position="573"/>
        <end position="592"/>
    </location>
</feature>
<evidence type="ECO:0000256" key="1">
    <source>
        <dbReference type="SAM" id="Phobius"/>
    </source>
</evidence>
<feature type="transmembrane region" description="Helical" evidence="1">
    <location>
        <begin position="25"/>
        <end position="46"/>
    </location>
</feature>
<gene>
    <name evidence="2" type="ORF">SCORR_v1c05560</name>
</gene>
<organism evidence="2 3">
    <name type="scientific">Spiroplasma corruscae</name>
    <dbReference type="NCBI Taxonomy" id="216934"/>
    <lineage>
        <taxon>Bacteria</taxon>
        <taxon>Bacillati</taxon>
        <taxon>Mycoplasmatota</taxon>
        <taxon>Mollicutes</taxon>
        <taxon>Entomoplasmatales</taxon>
        <taxon>Spiroplasmataceae</taxon>
        <taxon>Spiroplasma</taxon>
    </lineage>
</organism>
<proteinExistence type="predicted"/>
<keyword evidence="1" id="KW-0812">Transmembrane</keyword>
<keyword evidence="1" id="KW-0472">Membrane</keyword>
<feature type="transmembrane region" description="Helical" evidence="1">
    <location>
        <begin position="174"/>
        <end position="194"/>
    </location>
</feature>
<dbReference type="Proteomes" id="UP000203229">
    <property type="component" value="Chromosome"/>
</dbReference>
<evidence type="ECO:0000313" key="3">
    <source>
        <dbReference type="Proteomes" id="UP000203229"/>
    </source>
</evidence>
<accession>A0A222EP85</accession>
<keyword evidence="3" id="KW-1185">Reference proteome</keyword>